<dbReference type="InterPro" id="IPR010258">
    <property type="entry name" value="Conjugal_tfr_TrbG/VirB9/CagX"/>
</dbReference>
<protein>
    <submittedName>
        <fullName evidence="4">Type IV secretion system protein VirB9</fullName>
    </submittedName>
</protein>
<dbReference type="Proteomes" id="UP001265315">
    <property type="component" value="Unassembled WGS sequence"/>
</dbReference>
<evidence type="ECO:0000313" key="4">
    <source>
        <dbReference type="EMBL" id="MDR6705340.1"/>
    </source>
</evidence>
<name>A0AAW8M1X7_AGRTU</name>
<comment type="similarity">
    <text evidence="1">Belongs to the TrbG/VirB9 family.</text>
</comment>
<dbReference type="CDD" id="cd06911">
    <property type="entry name" value="VirB9_CagX_TrbG"/>
    <property type="match status" value="1"/>
</dbReference>
<dbReference type="AlphaFoldDB" id="A0AAW8M1X7"/>
<evidence type="ECO:0000256" key="1">
    <source>
        <dbReference type="ARBA" id="ARBA00006135"/>
    </source>
</evidence>
<evidence type="ECO:0000256" key="2">
    <source>
        <dbReference type="ARBA" id="ARBA00022729"/>
    </source>
</evidence>
<dbReference type="InterPro" id="IPR033645">
    <property type="entry name" value="VirB9/CagX/TrbG_C"/>
</dbReference>
<reference evidence="4" key="1">
    <citation type="submission" date="2023-07" db="EMBL/GenBank/DDBJ databases">
        <title>Sorghum-associated microbial communities from plants grown in Nebraska, USA.</title>
        <authorList>
            <person name="Schachtman D."/>
        </authorList>
    </citation>
    <scope>NUCLEOTIDE SEQUENCE</scope>
    <source>
        <strain evidence="4">1457</strain>
    </source>
</reference>
<keyword evidence="2 3" id="KW-0732">Signal</keyword>
<accession>A0AAW8M1X7</accession>
<comment type="caution">
    <text evidence="4">The sequence shown here is derived from an EMBL/GenBank/DDBJ whole genome shotgun (WGS) entry which is preliminary data.</text>
</comment>
<evidence type="ECO:0000313" key="5">
    <source>
        <dbReference type="Proteomes" id="UP001265315"/>
    </source>
</evidence>
<gene>
    <name evidence="4" type="ORF">J2W61_005215</name>
</gene>
<dbReference type="EMBL" id="JAVDSW010000009">
    <property type="protein sequence ID" value="MDR6705340.1"/>
    <property type="molecule type" value="Genomic_DNA"/>
</dbReference>
<sequence>MFNIRYLVVPFVSILCLQNASAAPVPGAAPTPVTATVSASDPRIRHYAYNENAVYRLELYLKSVTALQFASGEEVQAILIGDSTSWEVVKLKSGNVVSVKPIVESGDTNMTIYTDKRVYSFDLHSAGAAKAGAPNVFRSVFTYPADKKRVPTAPTPDAMPVNTDYMLSGTAAFRPDWVQDNGSQTTFYLPKNSPRPAIFKVGADRKEELINSRTNGNRVIVDGTSTYWVLRIGNEVVCVGLGSAVQASGGGKMKAEVRNGI</sequence>
<dbReference type="Gene3D" id="2.60.40.2500">
    <property type="match status" value="1"/>
</dbReference>
<dbReference type="InterPro" id="IPR038161">
    <property type="entry name" value="VirB9/CagX/TrbG_C_sf"/>
</dbReference>
<feature type="signal peptide" evidence="3">
    <location>
        <begin position="1"/>
        <end position="22"/>
    </location>
</feature>
<feature type="chain" id="PRO_5043959118" evidence="3">
    <location>
        <begin position="23"/>
        <end position="261"/>
    </location>
</feature>
<organism evidence="4 5">
    <name type="scientific">Agrobacterium tumefaciens</name>
    <dbReference type="NCBI Taxonomy" id="358"/>
    <lineage>
        <taxon>Bacteria</taxon>
        <taxon>Pseudomonadati</taxon>
        <taxon>Pseudomonadota</taxon>
        <taxon>Alphaproteobacteria</taxon>
        <taxon>Hyphomicrobiales</taxon>
        <taxon>Rhizobiaceae</taxon>
        <taxon>Rhizobium/Agrobacterium group</taxon>
        <taxon>Agrobacterium</taxon>
        <taxon>Agrobacterium tumefaciens complex</taxon>
    </lineage>
</organism>
<dbReference type="RefSeq" id="WP_111794437.1">
    <property type="nucleotide sequence ID" value="NZ_JAGIPM010000010.1"/>
</dbReference>
<evidence type="ECO:0000256" key="3">
    <source>
        <dbReference type="SAM" id="SignalP"/>
    </source>
</evidence>
<proteinExistence type="inferred from homology"/>
<dbReference type="Pfam" id="PF03524">
    <property type="entry name" value="CagX"/>
    <property type="match status" value="1"/>
</dbReference>